<comment type="caution">
    <text evidence="9">The sequence shown here is derived from an EMBL/GenBank/DDBJ whole genome shotgun (WGS) entry which is preliminary data.</text>
</comment>
<feature type="region of interest" description="Disordered" evidence="8">
    <location>
        <begin position="1"/>
        <end position="22"/>
    </location>
</feature>
<name>A0ABD3NFQ3_9STRA</name>
<keyword evidence="6" id="KW-0206">Cytoskeleton</keyword>
<feature type="coiled-coil region" evidence="7">
    <location>
        <begin position="91"/>
        <end position="162"/>
    </location>
</feature>
<dbReference type="PANTHER" id="PTHR40412">
    <property type="entry name" value="SF-ASSEMBLIN"/>
    <property type="match status" value="1"/>
</dbReference>
<keyword evidence="5 7" id="KW-0175">Coiled coil</keyword>
<evidence type="ECO:0000256" key="6">
    <source>
        <dbReference type="ARBA" id="ARBA00023212"/>
    </source>
</evidence>
<dbReference type="EMBL" id="JALLAZ020001450">
    <property type="protein sequence ID" value="KAL3774733.1"/>
    <property type="molecule type" value="Genomic_DNA"/>
</dbReference>
<protein>
    <recommendedName>
        <fullName evidence="11">SF-assemblin</fullName>
    </recommendedName>
</protein>
<evidence type="ECO:0000256" key="1">
    <source>
        <dbReference type="ARBA" id="ARBA00004245"/>
    </source>
</evidence>
<organism evidence="9 10">
    <name type="scientific">Stephanodiscus triporus</name>
    <dbReference type="NCBI Taxonomy" id="2934178"/>
    <lineage>
        <taxon>Eukaryota</taxon>
        <taxon>Sar</taxon>
        <taxon>Stramenopiles</taxon>
        <taxon>Ochrophyta</taxon>
        <taxon>Bacillariophyta</taxon>
        <taxon>Coscinodiscophyceae</taxon>
        <taxon>Thalassiosirophycidae</taxon>
        <taxon>Stephanodiscales</taxon>
        <taxon>Stephanodiscaceae</taxon>
        <taxon>Stephanodiscus</taxon>
    </lineage>
</organism>
<evidence type="ECO:0000313" key="9">
    <source>
        <dbReference type="EMBL" id="KAL3774733.1"/>
    </source>
</evidence>
<comment type="similarity">
    <text evidence="2">Belongs to the SF-assemblin family.</text>
</comment>
<evidence type="ECO:0000256" key="5">
    <source>
        <dbReference type="ARBA" id="ARBA00023054"/>
    </source>
</evidence>
<gene>
    <name evidence="9" type="ORF">ACHAW5_009559</name>
</gene>
<dbReference type="PANTHER" id="PTHR40412:SF1">
    <property type="entry name" value="SF-ASSEMBLIN"/>
    <property type="match status" value="1"/>
</dbReference>
<dbReference type="Pfam" id="PF06705">
    <property type="entry name" value="SF-assemblin"/>
    <property type="match status" value="1"/>
</dbReference>
<evidence type="ECO:0000256" key="2">
    <source>
        <dbReference type="ARBA" id="ARBA00005678"/>
    </source>
</evidence>
<evidence type="ECO:0000256" key="8">
    <source>
        <dbReference type="SAM" id="MobiDB-lite"/>
    </source>
</evidence>
<proteinExistence type="inferred from homology"/>
<dbReference type="InterPro" id="IPR008374">
    <property type="entry name" value="SF_assemblin/giardin_b"/>
</dbReference>
<accession>A0ABD3NFQ3</accession>
<dbReference type="PRINTS" id="PR01799">
    <property type="entry name" value="SFASSEMBLIN"/>
</dbReference>
<evidence type="ECO:0000256" key="4">
    <source>
        <dbReference type="ARBA" id="ARBA00022701"/>
    </source>
</evidence>
<evidence type="ECO:0000313" key="10">
    <source>
        <dbReference type="Proteomes" id="UP001530315"/>
    </source>
</evidence>
<evidence type="ECO:0000256" key="3">
    <source>
        <dbReference type="ARBA" id="ARBA00022490"/>
    </source>
</evidence>
<dbReference type="Proteomes" id="UP001530315">
    <property type="component" value="Unassembled WGS sequence"/>
</dbReference>
<evidence type="ECO:0000256" key="7">
    <source>
        <dbReference type="SAM" id="Coils"/>
    </source>
</evidence>
<sequence length="266" mass="30945">MSEAPYNFDEHGNSNAMIPSPGQKLLSSMVLGDGSFEAAMKERSRMRKEKEEHSLAQVAIQLTAAERALTVETQRRIQSTHEIQKSCTLKIQEMERNFERILKERSLHMEERLASVQQKVEELAARFEEEKDAVPKDMEARGKELREMLNTFQNELAEERTDRLNREGRILKQMDDHSSAIFGAIDKEISEREQISQGLQKRIEDNERLRSRAEHDLQYMIQNEMSDLKEMIDTEKQERQLGDDEIIMALERYTQQLQSSLSVISS</sequence>
<keyword evidence="3" id="KW-0963">Cytoplasm</keyword>
<dbReference type="GO" id="GO:0005874">
    <property type="term" value="C:microtubule"/>
    <property type="evidence" value="ECO:0007669"/>
    <property type="project" value="UniProtKB-KW"/>
</dbReference>
<keyword evidence="10" id="KW-1185">Reference proteome</keyword>
<dbReference type="AlphaFoldDB" id="A0ABD3NFQ3"/>
<comment type="subcellular location">
    <subcellularLocation>
        <location evidence="1">Cytoplasm</location>
        <location evidence="1">Cytoskeleton</location>
    </subcellularLocation>
</comment>
<evidence type="ECO:0008006" key="11">
    <source>
        <dbReference type="Google" id="ProtNLM"/>
    </source>
</evidence>
<keyword evidence="4" id="KW-0493">Microtubule</keyword>
<reference evidence="9 10" key="1">
    <citation type="submission" date="2024-10" db="EMBL/GenBank/DDBJ databases">
        <title>Updated reference genomes for cyclostephanoid diatoms.</title>
        <authorList>
            <person name="Roberts W.R."/>
            <person name="Alverson A.J."/>
        </authorList>
    </citation>
    <scope>NUCLEOTIDE SEQUENCE [LARGE SCALE GENOMIC DNA]</scope>
    <source>
        <strain evidence="9 10">AJA276-08</strain>
    </source>
</reference>